<evidence type="ECO:0000256" key="8">
    <source>
        <dbReference type="ARBA" id="ARBA00022695"/>
    </source>
</evidence>
<keyword evidence="15" id="KW-1185">Reference proteome</keyword>
<reference evidence="16" key="1">
    <citation type="submission" date="2025-08" db="UniProtKB">
        <authorList>
            <consortium name="RefSeq"/>
        </authorList>
    </citation>
    <scope>IDENTIFICATION</scope>
</reference>
<comment type="subcellular location">
    <subcellularLocation>
        <location evidence="3">Nucleus</location>
    </subcellularLocation>
</comment>
<evidence type="ECO:0000256" key="3">
    <source>
        <dbReference type="ARBA" id="ARBA00004123"/>
    </source>
</evidence>
<evidence type="ECO:0000256" key="6">
    <source>
        <dbReference type="ARBA" id="ARBA00022679"/>
    </source>
</evidence>
<dbReference type="PANTHER" id="PTHR12729:SF6">
    <property type="entry name" value="TRNA(HIS) GUANYLYLTRANSFERASE-RELATED"/>
    <property type="match status" value="1"/>
</dbReference>
<evidence type="ECO:0000256" key="11">
    <source>
        <dbReference type="ARBA" id="ARBA00022842"/>
    </source>
</evidence>
<dbReference type="GO" id="GO:0006400">
    <property type="term" value="P:tRNA modification"/>
    <property type="evidence" value="ECO:0007669"/>
    <property type="project" value="InterPro"/>
</dbReference>
<dbReference type="Proteomes" id="UP000189703">
    <property type="component" value="Unplaced"/>
</dbReference>
<dbReference type="AlphaFoldDB" id="A0A1U8AME6"/>
<dbReference type="KEGG" id="nnu:104605504"/>
<dbReference type="GeneID" id="104605504"/>
<dbReference type="GO" id="GO:0008193">
    <property type="term" value="F:tRNA guanylyltransferase activity"/>
    <property type="evidence" value="ECO:0000318"/>
    <property type="project" value="GO_Central"/>
</dbReference>
<evidence type="ECO:0000256" key="4">
    <source>
        <dbReference type="ARBA" id="ARBA00010113"/>
    </source>
</evidence>
<dbReference type="FunCoup" id="A0A1U8AME6">
    <property type="interactions" value="608"/>
</dbReference>
<gene>
    <name evidence="16" type="primary">LOC104605504</name>
</gene>
<accession>A0A1U8AME6</accession>
<comment type="catalytic activity">
    <reaction evidence="14">
        <text>a 5'-end ribonucleotide-tRNA(His) + GTP + ATP + H2O = a 5'-end phospho-guanosine-ribonucleotide-tRNA(His) + AMP + 2 diphosphate + H(+)</text>
        <dbReference type="Rhea" id="RHEA:54564"/>
        <dbReference type="Rhea" id="RHEA-COMP:14193"/>
        <dbReference type="Rhea" id="RHEA-COMP:14917"/>
        <dbReference type="ChEBI" id="CHEBI:15377"/>
        <dbReference type="ChEBI" id="CHEBI:15378"/>
        <dbReference type="ChEBI" id="CHEBI:30616"/>
        <dbReference type="ChEBI" id="CHEBI:33019"/>
        <dbReference type="ChEBI" id="CHEBI:37565"/>
        <dbReference type="ChEBI" id="CHEBI:138282"/>
        <dbReference type="ChEBI" id="CHEBI:141847"/>
        <dbReference type="ChEBI" id="CHEBI:456215"/>
        <dbReference type="EC" id="2.7.7.79"/>
    </reaction>
</comment>
<dbReference type="InterPro" id="IPR024956">
    <property type="entry name" value="tRNAHis_GuaTrfase_cat"/>
</dbReference>
<name>A0A1U8AME6_NELNU</name>
<evidence type="ECO:0000256" key="13">
    <source>
        <dbReference type="ARBA" id="ARBA00023242"/>
    </source>
</evidence>
<dbReference type="GO" id="GO:0005525">
    <property type="term" value="F:GTP binding"/>
    <property type="evidence" value="ECO:0007669"/>
    <property type="project" value="UniProtKB-KW"/>
</dbReference>
<evidence type="ECO:0000313" key="15">
    <source>
        <dbReference type="Proteomes" id="UP000189703"/>
    </source>
</evidence>
<keyword evidence="8" id="KW-0548">Nucleotidyltransferase</keyword>
<evidence type="ECO:0000256" key="1">
    <source>
        <dbReference type="ARBA" id="ARBA00001946"/>
    </source>
</evidence>
<sequence length="537" mass="62419">MANSKYEYVKSFEAEDKLLPNTWIVIKIGGHDFTRFSEVHEFMKPNDEQALNLMNSCAMAMLEEYPDMVLAYGFRDEYSFILKEASEFYQRRASKLVSVSVSFFSAVYVMKWKEFFPEKALKYPPSFDGQVFCCPSVKILKDYLMWRQADCHTGNQYNTCLWMLVKSGQTKQAAQNILEGTQKQEKNELLFQQFGINYDKLPIMFRKGSCVLRHKVEEIIKYNRSGDPVKRLRKKVMVGHFNLDSPNFWTKHPSLLDELGVPESHRETLSKVWSTKCENVKSFEVKNSLMPSTWVVVRIDGRHFHRFSEAHEFEKPNDEKALNLMNSCAAAVLEEFPDVVFSYGVSDEYSFVFKDGSQFCERYSSQIVSRVVSFFSSMYVMKWKEFFLQKELKYAPSFDGRAICYPSAEILQDYLAWRQVDCHINNQYNTCFWMLVKSGKAKSEAQHILKGTQTQEKEDLLLQQFGIVYNTLPVMFRKGSCVFSDKVEESMEENGGHPVEGYLEKVIVEHCDIIGSSFWDLHPSILSCNLSKHPSIF</sequence>
<dbReference type="InterPro" id="IPR025845">
    <property type="entry name" value="Thg1_C_dom"/>
</dbReference>
<dbReference type="EC" id="2.7.7.79" evidence="5"/>
<evidence type="ECO:0000256" key="9">
    <source>
        <dbReference type="ARBA" id="ARBA00022723"/>
    </source>
</evidence>
<dbReference type="OMA" id="ILVWINA"/>
<comment type="function">
    <text evidence="2">Adds a GMP to the 5'-end of tRNA(His) after transcription and RNase P cleavage.</text>
</comment>
<dbReference type="PANTHER" id="PTHR12729">
    <property type="entry name" value="TRNA(HIS) GUANYLYLTRANSFERASE-RELATED"/>
    <property type="match status" value="1"/>
</dbReference>
<comment type="cofactor">
    <cofactor evidence="1">
        <name>Mg(2+)</name>
        <dbReference type="ChEBI" id="CHEBI:18420"/>
    </cofactor>
</comment>
<keyword evidence="13" id="KW-0539">Nucleus</keyword>
<keyword evidence="12" id="KW-0342">GTP-binding</keyword>
<protein>
    <recommendedName>
        <fullName evidence="5">tRNA(His) guanylyltransferase</fullName>
        <ecNumber evidence="5">2.7.7.79</ecNumber>
    </recommendedName>
</protein>
<dbReference type="Gene3D" id="3.30.70.3000">
    <property type="match status" value="2"/>
</dbReference>
<keyword evidence="9" id="KW-0479">Metal-binding</keyword>
<evidence type="ECO:0000256" key="10">
    <source>
        <dbReference type="ARBA" id="ARBA00022741"/>
    </source>
</evidence>
<dbReference type="InterPro" id="IPR038469">
    <property type="entry name" value="tRNAHis_GuaTrfase_Thg1_sf"/>
</dbReference>
<comment type="similarity">
    <text evidence="4">Belongs to the tRNA(His) guanylyltransferase family.</text>
</comment>
<dbReference type="Pfam" id="PF14413">
    <property type="entry name" value="Thg1C"/>
    <property type="match status" value="2"/>
</dbReference>
<dbReference type="InterPro" id="IPR007537">
    <property type="entry name" value="tRNAHis_GuaTrfase_Thg1"/>
</dbReference>
<dbReference type="eggNOG" id="KOG2721">
    <property type="taxonomic scope" value="Eukaryota"/>
</dbReference>
<proteinExistence type="inferred from homology"/>
<evidence type="ECO:0000256" key="2">
    <source>
        <dbReference type="ARBA" id="ARBA00002939"/>
    </source>
</evidence>
<dbReference type="Pfam" id="PF04446">
    <property type="entry name" value="Thg1"/>
    <property type="match status" value="2"/>
</dbReference>
<dbReference type="GO" id="GO:0008033">
    <property type="term" value="P:tRNA processing"/>
    <property type="evidence" value="ECO:0000318"/>
    <property type="project" value="GO_Central"/>
</dbReference>
<dbReference type="STRING" id="4432.A0A1U8AME6"/>
<dbReference type="RefSeq" id="XP_010268602.1">
    <property type="nucleotide sequence ID" value="XM_010270300.2"/>
</dbReference>
<evidence type="ECO:0000256" key="7">
    <source>
        <dbReference type="ARBA" id="ARBA00022694"/>
    </source>
</evidence>
<dbReference type="FunFam" id="3.30.70.3000:FF:000002">
    <property type="entry name" value="tRNA(His) guanylyltransferase 1"/>
    <property type="match status" value="2"/>
</dbReference>
<evidence type="ECO:0000256" key="12">
    <source>
        <dbReference type="ARBA" id="ARBA00023134"/>
    </source>
</evidence>
<dbReference type="GO" id="GO:0000287">
    <property type="term" value="F:magnesium ion binding"/>
    <property type="evidence" value="ECO:0007669"/>
    <property type="project" value="InterPro"/>
</dbReference>
<dbReference type="OrthoDB" id="62560at2759"/>
<keyword evidence="6" id="KW-0808">Transferase</keyword>
<evidence type="ECO:0000256" key="14">
    <source>
        <dbReference type="ARBA" id="ARBA00047281"/>
    </source>
</evidence>
<dbReference type="GO" id="GO:0005654">
    <property type="term" value="C:nucleoplasm"/>
    <property type="evidence" value="ECO:0007669"/>
    <property type="project" value="UniProtKB-ARBA"/>
</dbReference>
<keyword evidence="10" id="KW-0547">Nucleotide-binding</keyword>
<evidence type="ECO:0000313" key="16">
    <source>
        <dbReference type="RefSeq" id="XP_010268602.1"/>
    </source>
</evidence>
<keyword evidence="7" id="KW-0819">tRNA processing</keyword>
<evidence type="ECO:0000256" key="5">
    <source>
        <dbReference type="ARBA" id="ARBA00012511"/>
    </source>
</evidence>
<organism evidence="15 16">
    <name type="scientific">Nelumbo nucifera</name>
    <name type="common">Sacred lotus</name>
    <dbReference type="NCBI Taxonomy" id="4432"/>
    <lineage>
        <taxon>Eukaryota</taxon>
        <taxon>Viridiplantae</taxon>
        <taxon>Streptophyta</taxon>
        <taxon>Embryophyta</taxon>
        <taxon>Tracheophyta</taxon>
        <taxon>Spermatophyta</taxon>
        <taxon>Magnoliopsida</taxon>
        <taxon>Proteales</taxon>
        <taxon>Nelumbonaceae</taxon>
        <taxon>Nelumbo</taxon>
    </lineage>
</organism>
<keyword evidence="11" id="KW-0460">Magnesium</keyword>